<keyword evidence="10 12" id="KW-0472">Membrane</keyword>
<keyword evidence="8 11" id="KW-0408">Iron</keyword>
<dbReference type="GO" id="GO:0020037">
    <property type="term" value="F:heme binding"/>
    <property type="evidence" value="ECO:0007669"/>
    <property type="project" value="InterPro"/>
</dbReference>
<evidence type="ECO:0000256" key="6">
    <source>
        <dbReference type="ARBA" id="ARBA00022989"/>
    </source>
</evidence>
<dbReference type="PROSITE" id="PS00086">
    <property type="entry name" value="CYTOCHROME_P450"/>
    <property type="match status" value="2"/>
</dbReference>
<reference evidence="13 14" key="1">
    <citation type="submission" date="2018-10" db="EMBL/GenBank/DDBJ databases">
        <title>A high-quality apple genome assembly.</title>
        <authorList>
            <person name="Hu J."/>
        </authorList>
    </citation>
    <scope>NUCLEOTIDE SEQUENCE [LARGE SCALE GENOMIC DNA]</scope>
    <source>
        <strain evidence="14">cv. HFTH1</strain>
        <tissue evidence="13">Young leaf</tissue>
    </source>
</reference>
<evidence type="ECO:0000256" key="9">
    <source>
        <dbReference type="ARBA" id="ARBA00023033"/>
    </source>
</evidence>
<evidence type="ECO:0000256" key="12">
    <source>
        <dbReference type="SAM" id="Phobius"/>
    </source>
</evidence>
<gene>
    <name evidence="13" type="ORF">DVH24_014964</name>
</gene>
<keyword evidence="9" id="KW-0503">Monooxygenase</keyword>
<name>A0A498K6U9_MALDO</name>
<dbReference type="PANTHER" id="PTHR24282:SF130">
    <property type="entry name" value="CYTOCHROME P450 FAMILY PROTEIN"/>
    <property type="match status" value="1"/>
</dbReference>
<accession>A0A498K6U9</accession>
<dbReference type="GO" id="GO:0004497">
    <property type="term" value="F:monooxygenase activity"/>
    <property type="evidence" value="ECO:0007669"/>
    <property type="project" value="UniProtKB-KW"/>
</dbReference>
<dbReference type="AlphaFoldDB" id="A0A498K6U9"/>
<evidence type="ECO:0000256" key="8">
    <source>
        <dbReference type="ARBA" id="ARBA00023004"/>
    </source>
</evidence>
<keyword evidence="5 11" id="KW-0479">Metal-binding</keyword>
<dbReference type="PRINTS" id="PR00385">
    <property type="entry name" value="P450"/>
</dbReference>
<evidence type="ECO:0000256" key="4">
    <source>
        <dbReference type="ARBA" id="ARBA00022692"/>
    </source>
</evidence>
<dbReference type="InterPro" id="IPR050665">
    <property type="entry name" value="Cytochrome_P450_Monooxygen"/>
</dbReference>
<dbReference type="InterPro" id="IPR017972">
    <property type="entry name" value="Cyt_P450_CS"/>
</dbReference>
<dbReference type="GO" id="GO:0016705">
    <property type="term" value="F:oxidoreductase activity, acting on paired donors, with incorporation or reduction of molecular oxygen"/>
    <property type="evidence" value="ECO:0007669"/>
    <property type="project" value="InterPro"/>
</dbReference>
<dbReference type="InterPro" id="IPR001128">
    <property type="entry name" value="Cyt_P450"/>
</dbReference>
<feature type="transmembrane region" description="Helical" evidence="12">
    <location>
        <begin position="6"/>
        <end position="27"/>
    </location>
</feature>
<dbReference type="PANTHER" id="PTHR24282">
    <property type="entry name" value="CYTOCHROME P450 FAMILY MEMBER"/>
    <property type="match status" value="1"/>
</dbReference>
<dbReference type="Proteomes" id="UP000290289">
    <property type="component" value="Chromosome 4"/>
</dbReference>
<comment type="cofactor">
    <cofactor evidence="11">
        <name>heme</name>
        <dbReference type="ChEBI" id="CHEBI:30413"/>
    </cofactor>
</comment>
<comment type="caution">
    <text evidence="13">The sequence shown here is derived from an EMBL/GenBank/DDBJ whole genome shotgun (WGS) entry which is preliminary data.</text>
</comment>
<dbReference type="EMBL" id="RDQH01000330">
    <property type="protein sequence ID" value="RXI01615.1"/>
    <property type="molecule type" value="Genomic_DNA"/>
</dbReference>
<evidence type="ECO:0000256" key="1">
    <source>
        <dbReference type="ARBA" id="ARBA00004167"/>
    </source>
</evidence>
<evidence type="ECO:0000313" key="14">
    <source>
        <dbReference type="Proteomes" id="UP000290289"/>
    </source>
</evidence>
<sequence>MAEGLQVAMICWSLVLIGVLSVVMRLFKEMWLKPARIRSVLRKQGIGGPPPSFLDGNITEMQKIQSTTNIIHEPSDPKDFQHNWVPSIFPYLQRWEQKYGPVYMYSTGSKQHMYVSDPKLLKELKLQNYMDLGVPKYLSKPLLPLIGNSIIRANGQDFAYQKKLIAPEFFLNKVKGMMDMMEESAVALLKTWERRLLKSEGGVLEIIVDKELKTLSADIISRACFGSTYSQGNQIFAKIALLQEALSNPILLFGVINFGFFPTENDKKIWSLRKEVDALLFKLVRDRQKQSQVGSETTALTASWTLMLLALHPKWQERIRAEISEVCGGDDQLHHCLKDTDKLNKLKTLTMVIQESLRFYAPSVLVSREALEKVRLGDLDVPKGVHIWTFIPTLHRDPENWGPDADEFKPERFANGVSEACKYPQAYMPFGYGSRLCIGQTFSMVQLKIVLSLTLSKFSFALSPNYQHSPVYKMLLLPKHGIKLLVRRNDGSDGGIDNGDINERESFILEGGVVDMTIDEDLKSLSADIISTIKGLFWTPNVPEGIRYGHSFQHCTGTPKIEVRMPMSLIRRGLQMGSQKHASIPNHTCHLVSGVRLCLGQKFAMLKLKIVLSLILSKSFSLSPKYQHFHEGFDQVVVICWSLVLIGVLSVVMRWLKEMWLKPARIRSVLWSQGIRGPPTSFIVGNIPEMKKIQSTIKVNPKPSDAKRVHHDWIPSCFPYLQRWEQEYGSVYMYSTGSKQHMYVSDPKLIRELKLHNSLDLGRPTYLSKSMQPLLGDGVIRANGHEWAYQKKLIAPEFFLDKVKGMVSLMEESTMATIKKWESHTRESEEGIAEITVDEDLKSQSADIISRACFGSSYSQGNEIFSKIAILQDALSHPSLLFGFLNFRFLPTENDKKVRTLRKEVDSLLLKLVRDRQKKIQLGGASEKDLLQMILESAATSTEMPSHKTDQFILDNCKTIYFAGSETTALSASWTLMLLALQPEWQERVRAEIVEVCGGVDQLHHCLQDVDKLRKMKTLTMVIQESLRLYGPGVIMAREALAEMKLGDLDVPKGIHIWTFIPAVHRDPENWGSDVNEFKPERFANGVSEACKYPQAYMPFGYGSRLCIGQTFATLQLKIVLSLVLSKFSFSLSPNYQHSPVYKMLLLPEHGIKLLVRRVRT</sequence>
<evidence type="ECO:0000256" key="2">
    <source>
        <dbReference type="ARBA" id="ARBA00010617"/>
    </source>
</evidence>
<dbReference type="PRINTS" id="PR00463">
    <property type="entry name" value="EP450I"/>
</dbReference>
<dbReference type="GO" id="GO:0016020">
    <property type="term" value="C:membrane"/>
    <property type="evidence" value="ECO:0007669"/>
    <property type="project" value="UniProtKB-SubCell"/>
</dbReference>
<dbReference type="InterPro" id="IPR036396">
    <property type="entry name" value="Cyt_P450_sf"/>
</dbReference>
<keyword evidence="7" id="KW-0560">Oxidoreductase</keyword>
<evidence type="ECO:0000256" key="7">
    <source>
        <dbReference type="ARBA" id="ARBA00023002"/>
    </source>
</evidence>
<comment type="similarity">
    <text evidence="2">Belongs to the cytochrome P450 family.</text>
</comment>
<dbReference type="SUPFAM" id="SSF48264">
    <property type="entry name" value="Cytochrome P450"/>
    <property type="match status" value="2"/>
</dbReference>
<evidence type="ECO:0000256" key="5">
    <source>
        <dbReference type="ARBA" id="ARBA00022723"/>
    </source>
</evidence>
<evidence type="ECO:0000256" key="11">
    <source>
        <dbReference type="PIRSR" id="PIRSR602401-1"/>
    </source>
</evidence>
<dbReference type="FunFam" id="1.10.630.10:FF:000029">
    <property type="entry name" value="Cytochrome P450 734A1"/>
    <property type="match status" value="1"/>
</dbReference>
<evidence type="ECO:0000313" key="13">
    <source>
        <dbReference type="EMBL" id="RXI01615.1"/>
    </source>
</evidence>
<evidence type="ECO:0000256" key="3">
    <source>
        <dbReference type="ARBA" id="ARBA00022617"/>
    </source>
</evidence>
<dbReference type="Gene3D" id="1.10.630.10">
    <property type="entry name" value="Cytochrome P450"/>
    <property type="match status" value="3"/>
</dbReference>
<dbReference type="GO" id="GO:0005506">
    <property type="term" value="F:iron ion binding"/>
    <property type="evidence" value="ECO:0007669"/>
    <property type="project" value="InterPro"/>
</dbReference>
<feature type="binding site" description="axial binding residue" evidence="11">
    <location>
        <position position="1107"/>
    </location>
    <ligand>
        <name>heme</name>
        <dbReference type="ChEBI" id="CHEBI:30413"/>
    </ligand>
    <ligandPart>
        <name>Fe</name>
        <dbReference type="ChEBI" id="CHEBI:18248"/>
    </ligandPart>
</feature>
<dbReference type="STRING" id="3750.A0A498K6U9"/>
<keyword evidence="14" id="KW-1185">Reference proteome</keyword>
<organism evidence="13 14">
    <name type="scientific">Malus domestica</name>
    <name type="common">Apple</name>
    <name type="synonym">Pyrus malus</name>
    <dbReference type="NCBI Taxonomy" id="3750"/>
    <lineage>
        <taxon>Eukaryota</taxon>
        <taxon>Viridiplantae</taxon>
        <taxon>Streptophyta</taxon>
        <taxon>Embryophyta</taxon>
        <taxon>Tracheophyta</taxon>
        <taxon>Spermatophyta</taxon>
        <taxon>Magnoliopsida</taxon>
        <taxon>eudicotyledons</taxon>
        <taxon>Gunneridae</taxon>
        <taxon>Pentapetalae</taxon>
        <taxon>rosids</taxon>
        <taxon>fabids</taxon>
        <taxon>Rosales</taxon>
        <taxon>Rosaceae</taxon>
        <taxon>Amygdaloideae</taxon>
        <taxon>Maleae</taxon>
        <taxon>Malus</taxon>
    </lineage>
</organism>
<dbReference type="InterPro" id="IPR002401">
    <property type="entry name" value="Cyt_P450_E_grp-I"/>
</dbReference>
<dbReference type="Pfam" id="PF00067">
    <property type="entry name" value="p450"/>
    <property type="match status" value="3"/>
</dbReference>
<keyword evidence="3 11" id="KW-0349">Heme</keyword>
<proteinExistence type="inferred from homology"/>
<protein>
    <recommendedName>
        <fullName evidence="15">Cytochrome P450</fullName>
    </recommendedName>
</protein>
<keyword evidence="4 12" id="KW-0812">Transmembrane</keyword>
<evidence type="ECO:0000256" key="10">
    <source>
        <dbReference type="ARBA" id="ARBA00023136"/>
    </source>
</evidence>
<evidence type="ECO:0008006" key="15">
    <source>
        <dbReference type="Google" id="ProtNLM"/>
    </source>
</evidence>
<keyword evidence="6 12" id="KW-1133">Transmembrane helix</keyword>
<comment type="subcellular location">
    <subcellularLocation>
        <location evidence="1">Membrane</location>
        <topology evidence="1">Single-pass membrane protein</topology>
    </subcellularLocation>
</comment>